<keyword evidence="2" id="KW-0378">Hydrolase</keyword>
<protein>
    <submittedName>
        <fullName evidence="8">AAA_12 domain-containing protein</fullName>
    </submittedName>
</protein>
<evidence type="ECO:0000256" key="3">
    <source>
        <dbReference type="ARBA" id="ARBA00022806"/>
    </source>
</evidence>
<feature type="compositionally biased region" description="Polar residues" evidence="5">
    <location>
        <begin position="1"/>
        <end position="16"/>
    </location>
</feature>
<organism evidence="7 8">
    <name type="scientific">Haemonchus contortus</name>
    <name type="common">Barber pole worm</name>
    <dbReference type="NCBI Taxonomy" id="6289"/>
    <lineage>
        <taxon>Eukaryota</taxon>
        <taxon>Metazoa</taxon>
        <taxon>Ecdysozoa</taxon>
        <taxon>Nematoda</taxon>
        <taxon>Chromadorea</taxon>
        <taxon>Rhabditida</taxon>
        <taxon>Rhabditina</taxon>
        <taxon>Rhabditomorpha</taxon>
        <taxon>Strongyloidea</taxon>
        <taxon>Trichostrongylidae</taxon>
        <taxon>Haemonchus</taxon>
    </lineage>
</organism>
<evidence type="ECO:0000259" key="6">
    <source>
        <dbReference type="Pfam" id="PF13087"/>
    </source>
</evidence>
<evidence type="ECO:0000256" key="4">
    <source>
        <dbReference type="ARBA" id="ARBA00022840"/>
    </source>
</evidence>
<proteinExistence type="predicted"/>
<feature type="domain" description="DNA2/NAM7 helicase-like C-terminal" evidence="6">
    <location>
        <begin position="82"/>
        <end position="155"/>
    </location>
</feature>
<dbReference type="InterPro" id="IPR041679">
    <property type="entry name" value="DNA2/NAM7-like_C"/>
</dbReference>
<evidence type="ECO:0000256" key="1">
    <source>
        <dbReference type="ARBA" id="ARBA00022741"/>
    </source>
</evidence>
<keyword evidence="4" id="KW-0067">ATP-binding</keyword>
<dbReference type="Pfam" id="PF13087">
    <property type="entry name" value="AAA_12"/>
    <property type="match status" value="1"/>
</dbReference>
<evidence type="ECO:0000313" key="8">
    <source>
        <dbReference type="WBParaSite" id="HCON_00149150-00001"/>
    </source>
</evidence>
<evidence type="ECO:0000313" key="7">
    <source>
        <dbReference type="Proteomes" id="UP000025227"/>
    </source>
</evidence>
<dbReference type="Proteomes" id="UP000025227">
    <property type="component" value="Unplaced"/>
</dbReference>
<evidence type="ECO:0000256" key="5">
    <source>
        <dbReference type="SAM" id="MobiDB-lite"/>
    </source>
</evidence>
<keyword evidence="1" id="KW-0547">Nucleotide-binding</keyword>
<keyword evidence="3" id="KW-0347">Helicase</keyword>
<evidence type="ECO:0000256" key="2">
    <source>
        <dbReference type="ARBA" id="ARBA00022801"/>
    </source>
</evidence>
<dbReference type="PANTHER" id="PTHR43788">
    <property type="entry name" value="DNA2/NAM7 HELICASE FAMILY MEMBER"/>
    <property type="match status" value="1"/>
</dbReference>
<dbReference type="InterPro" id="IPR050534">
    <property type="entry name" value="Coronavir_polyprotein_1ab"/>
</dbReference>
<dbReference type="GO" id="GO:0043139">
    <property type="term" value="F:5'-3' DNA helicase activity"/>
    <property type="evidence" value="ECO:0007669"/>
    <property type="project" value="TreeGrafter"/>
</dbReference>
<sequence length="198" mass="22176">MQTGPPTTRSQSTQVDSWADDPFSGIVPEASASENLANALSYLDDKASVRSRDAKSSRDATVLALEEVHNDSKVDTAQMTKQINEENSSVAYGRTLDLGVELSTVDSVQGREKEVVVILTTKNDFSPDEADFFDDYRRLNVAVSRCRHGQFIFGYATALRALPMWDRLLNWAESIRSVIRMADVNRYMYGIHPEPSHR</sequence>
<dbReference type="GO" id="GO:0016787">
    <property type="term" value="F:hydrolase activity"/>
    <property type="evidence" value="ECO:0007669"/>
    <property type="project" value="UniProtKB-KW"/>
</dbReference>
<accession>A0A7I5ECZ1</accession>
<dbReference type="WBParaSite" id="HCON_00149150-00001">
    <property type="protein sequence ID" value="HCON_00149150-00001"/>
    <property type="gene ID" value="HCON_00149150"/>
</dbReference>
<feature type="region of interest" description="Disordered" evidence="5">
    <location>
        <begin position="1"/>
        <end position="26"/>
    </location>
</feature>
<dbReference type="GO" id="GO:0005524">
    <property type="term" value="F:ATP binding"/>
    <property type="evidence" value="ECO:0007669"/>
    <property type="project" value="UniProtKB-KW"/>
</dbReference>
<dbReference type="AlphaFoldDB" id="A0A7I5ECZ1"/>
<dbReference type="Gene3D" id="3.40.50.300">
    <property type="entry name" value="P-loop containing nucleotide triphosphate hydrolases"/>
    <property type="match status" value="1"/>
</dbReference>
<name>A0A7I5ECZ1_HAECO</name>
<keyword evidence="7" id="KW-1185">Reference proteome</keyword>
<dbReference type="OrthoDB" id="2423195at2759"/>
<dbReference type="InterPro" id="IPR027417">
    <property type="entry name" value="P-loop_NTPase"/>
</dbReference>
<dbReference type="PANTHER" id="PTHR43788:SF16">
    <property type="entry name" value="HELICASE WITH ZINC FINGER 2"/>
    <property type="match status" value="1"/>
</dbReference>
<dbReference type="SUPFAM" id="SSF52540">
    <property type="entry name" value="P-loop containing nucleoside triphosphate hydrolases"/>
    <property type="match status" value="1"/>
</dbReference>
<reference evidence="8" key="1">
    <citation type="submission" date="2020-12" db="UniProtKB">
        <authorList>
            <consortium name="WormBaseParasite"/>
        </authorList>
    </citation>
    <scope>IDENTIFICATION</scope>
    <source>
        <strain evidence="8">MHco3</strain>
    </source>
</reference>